<sequence length="384" mass="42576">MNINNHRVRAALVFLLAFIVIWSRAAIRIEQGFLWAEDAPIFIQQAHQLGLRAILTTYAGYLHLIPRLIAETQRVLLPLHATPYFFVWCCAILTSGACAYVTFALRAVTPVTAAFMGLAPVLAPQNGEVLLTITSLQWVLLPALLVLLWEAVFESDGRWAFPRVIAVGLLALTGPFGVLLAPAVSIGIALRRLRSRAASLNWPVIAAYFIAIAVQTIVMLRHPQSPKGIHDLPWLPWMLRAMFTDFLPSVMATNTAGYLFAVLVTGVCILSRARLVFVCLLWFSVLLWGLGVTRAEPLLPIVWYGYGARYLYPWGIFLLWTLTLSISTARNALLKPVAGVLIFLVLLASGERFEAAVQQPWAIQTNDTSYHLTVPPGWSIDVPR</sequence>
<keyword evidence="1" id="KW-0812">Transmembrane</keyword>
<feature type="transmembrane region" description="Helical" evidence="1">
    <location>
        <begin position="202"/>
        <end position="220"/>
    </location>
</feature>
<keyword evidence="1" id="KW-0472">Membrane</keyword>
<evidence type="ECO:0000256" key="1">
    <source>
        <dbReference type="SAM" id="Phobius"/>
    </source>
</evidence>
<proteinExistence type="predicted"/>
<dbReference type="OrthoDB" id="5955549at2"/>
<feature type="transmembrane region" description="Helical" evidence="1">
    <location>
        <begin position="164"/>
        <end position="190"/>
    </location>
</feature>
<dbReference type="AlphaFoldDB" id="A0A7W8Q8I9"/>
<feature type="transmembrane region" description="Helical" evidence="1">
    <location>
        <begin position="246"/>
        <end position="270"/>
    </location>
</feature>
<feature type="transmembrane region" description="Helical" evidence="1">
    <location>
        <begin position="301"/>
        <end position="320"/>
    </location>
</feature>
<dbReference type="EMBL" id="JACHDD010000005">
    <property type="protein sequence ID" value="MBB5425091.1"/>
    <property type="molecule type" value="Genomic_DNA"/>
</dbReference>
<feature type="transmembrane region" description="Helical" evidence="1">
    <location>
        <begin position="332"/>
        <end position="350"/>
    </location>
</feature>
<feature type="transmembrane region" description="Helical" evidence="1">
    <location>
        <begin position="85"/>
        <end position="108"/>
    </location>
</feature>
<comment type="caution">
    <text evidence="2">The sequence shown here is derived from an EMBL/GenBank/DDBJ whole genome shotgun (WGS) entry which is preliminary data.</text>
</comment>
<feature type="transmembrane region" description="Helical" evidence="1">
    <location>
        <begin position="129"/>
        <end position="152"/>
    </location>
</feature>
<feature type="transmembrane region" description="Helical" evidence="1">
    <location>
        <begin position="275"/>
        <end position="295"/>
    </location>
</feature>
<name>A0A7W8Q8I9_PARAM</name>
<organism evidence="2 3">
    <name type="scientific">Paraburkholderia atlantica</name>
    <dbReference type="NCBI Taxonomy" id="2654982"/>
    <lineage>
        <taxon>Bacteria</taxon>
        <taxon>Pseudomonadati</taxon>
        <taxon>Pseudomonadota</taxon>
        <taxon>Betaproteobacteria</taxon>
        <taxon>Burkholderiales</taxon>
        <taxon>Burkholderiaceae</taxon>
        <taxon>Paraburkholderia</taxon>
    </lineage>
</organism>
<dbReference type="Proteomes" id="UP000592780">
    <property type="component" value="Unassembled WGS sequence"/>
</dbReference>
<accession>A0A7W8Q8I9</accession>
<gene>
    <name evidence="2" type="ORF">HDG40_003245</name>
</gene>
<evidence type="ECO:0000313" key="3">
    <source>
        <dbReference type="Proteomes" id="UP000592780"/>
    </source>
</evidence>
<keyword evidence="1" id="KW-1133">Transmembrane helix</keyword>
<protein>
    <submittedName>
        <fullName evidence="2">Uncharacterized protein</fullName>
    </submittedName>
</protein>
<dbReference type="RefSeq" id="WP_018435260.1">
    <property type="nucleotide sequence ID" value="NZ_JACHDD010000005.1"/>
</dbReference>
<reference evidence="2 3" key="1">
    <citation type="submission" date="2020-08" db="EMBL/GenBank/DDBJ databases">
        <title>Genomic Encyclopedia of Type Strains, Phase IV (KMG-V): Genome sequencing to study the core and pangenomes of soil and plant-associated prokaryotes.</title>
        <authorList>
            <person name="Whitman W."/>
        </authorList>
    </citation>
    <scope>NUCLEOTIDE SEQUENCE [LARGE SCALE GENOMIC DNA]</scope>
    <source>
        <strain evidence="2 3">JPY158</strain>
    </source>
</reference>
<keyword evidence="3" id="KW-1185">Reference proteome</keyword>
<evidence type="ECO:0000313" key="2">
    <source>
        <dbReference type="EMBL" id="MBB5425091.1"/>
    </source>
</evidence>